<keyword evidence="1" id="KW-0175">Coiled coil</keyword>
<sequence length="520" mass="58592">SKPKGLYCIKTASSSNSNTMSGLWGFFKKGKDQPSTLSIGPSKKAEPGPFKYFILLTGKTLNSHNALMDRLKRQVPDLQEEQTEAECDIILVFCPVVRGPEHDMKAALEELNEISGTKPAVLVVLHHTFDPDSVVSDSSRAVSRENTLTVDCLFHEDQGLLQCRKNEESIGRIVTHIKPQIQRIKSVWERREIDQYCVTAEETPQAQGEHANSMRTETGIEPGQQSNPAPRGARRQSFPSSNKHEQANQEQMKSNYPGQAENPTLKYFILLTGQTLNTHDIFMSRLKHEIPQLQQVSTVDECDVILAFCPVVSRPGTDIEAAVKKLNRESAVKPAVLVVLHRTFDPECVVPHSSRAVHRENTITVDCLFYEDQGLLRCRKNQESFTRVRNYIKPQIQPVQSKEENVETQETPVLAAKKPCKYFVLKSGNTPASFIDKLEKMSDLQEVTSEDPCDFILTLCRGVSRDVTDFQREPKKPESTSENDYKLKKQSNKKDVLLVTSANQAKPDVENVEPMETQEE</sequence>
<accession>A0A8J4WZN9</accession>
<feature type="compositionally biased region" description="Polar residues" evidence="2">
    <location>
        <begin position="248"/>
        <end position="257"/>
    </location>
</feature>
<evidence type="ECO:0000256" key="1">
    <source>
        <dbReference type="SAM" id="Coils"/>
    </source>
</evidence>
<keyword evidence="4" id="KW-1185">Reference proteome</keyword>
<dbReference type="PANTHER" id="PTHR34488:SF1">
    <property type="entry name" value="SI:CH211-245H14.1-RELATED"/>
    <property type="match status" value="1"/>
</dbReference>
<evidence type="ECO:0000313" key="3">
    <source>
        <dbReference type="EMBL" id="KAF5887841.1"/>
    </source>
</evidence>
<evidence type="ECO:0000313" key="4">
    <source>
        <dbReference type="Proteomes" id="UP000727407"/>
    </source>
</evidence>
<dbReference type="Proteomes" id="UP000727407">
    <property type="component" value="Unassembled WGS sequence"/>
</dbReference>
<dbReference type="EMBL" id="QNUK01001065">
    <property type="protein sequence ID" value="KAF5887841.1"/>
    <property type="molecule type" value="Genomic_DNA"/>
</dbReference>
<feature type="non-terminal residue" evidence="3">
    <location>
        <position position="1"/>
    </location>
</feature>
<feature type="compositionally biased region" description="Basic and acidic residues" evidence="2">
    <location>
        <begin position="470"/>
        <end position="496"/>
    </location>
</feature>
<comment type="caution">
    <text evidence="3">The sequence shown here is derived from an EMBL/GenBank/DDBJ whole genome shotgun (WGS) entry which is preliminary data.</text>
</comment>
<proteinExistence type="predicted"/>
<gene>
    <name evidence="3" type="ORF">DAT39_022130</name>
</gene>
<reference evidence="3" key="1">
    <citation type="submission" date="2020-07" db="EMBL/GenBank/DDBJ databases">
        <title>Clarias magur genome sequencing, assembly and annotation.</title>
        <authorList>
            <person name="Kushwaha B."/>
            <person name="Kumar R."/>
            <person name="Das P."/>
            <person name="Joshi C.G."/>
            <person name="Kumar D."/>
            <person name="Nagpure N.S."/>
            <person name="Pandey M."/>
            <person name="Agarwal S."/>
            <person name="Srivastava S."/>
            <person name="Singh M."/>
            <person name="Sahoo L."/>
            <person name="Jayasankar P."/>
            <person name="Meher P.K."/>
            <person name="Koringa P.G."/>
            <person name="Iquebal M.A."/>
            <person name="Das S.P."/>
            <person name="Bit A."/>
            <person name="Patnaik S."/>
            <person name="Patel N."/>
            <person name="Shah T.M."/>
            <person name="Hinsu A."/>
            <person name="Jena J.K."/>
        </authorList>
    </citation>
    <scope>NUCLEOTIDE SEQUENCE</scope>
    <source>
        <strain evidence="3">CIFAMagur01</strain>
        <tissue evidence="3">Testis</tissue>
    </source>
</reference>
<dbReference type="PANTHER" id="PTHR34488">
    <property type="entry name" value="SI:CH211-245H14.1-RELATED"/>
    <property type="match status" value="1"/>
</dbReference>
<evidence type="ECO:0000256" key="2">
    <source>
        <dbReference type="SAM" id="MobiDB-lite"/>
    </source>
</evidence>
<dbReference type="AlphaFoldDB" id="A0A8J4WZN9"/>
<feature type="coiled-coil region" evidence="1">
    <location>
        <begin position="61"/>
        <end position="88"/>
    </location>
</feature>
<name>A0A8J4WZN9_CLAMG</name>
<organism evidence="3 4">
    <name type="scientific">Clarias magur</name>
    <name type="common">Asian catfish</name>
    <name type="synonym">Macropteronotus magur</name>
    <dbReference type="NCBI Taxonomy" id="1594786"/>
    <lineage>
        <taxon>Eukaryota</taxon>
        <taxon>Metazoa</taxon>
        <taxon>Chordata</taxon>
        <taxon>Craniata</taxon>
        <taxon>Vertebrata</taxon>
        <taxon>Euteleostomi</taxon>
        <taxon>Actinopterygii</taxon>
        <taxon>Neopterygii</taxon>
        <taxon>Teleostei</taxon>
        <taxon>Ostariophysi</taxon>
        <taxon>Siluriformes</taxon>
        <taxon>Clariidae</taxon>
        <taxon>Clarias</taxon>
    </lineage>
</organism>
<feature type="region of interest" description="Disordered" evidence="2">
    <location>
        <begin position="199"/>
        <end position="258"/>
    </location>
</feature>
<feature type="compositionally biased region" description="Acidic residues" evidence="2">
    <location>
        <begin position="510"/>
        <end position="520"/>
    </location>
</feature>
<dbReference type="OrthoDB" id="8446971at2759"/>
<feature type="non-terminal residue" evidence="3">
    <location>
        <position position="520"/>
    </location>
</feature>
<feature type="region of interest" description="Disordered" evidence="2">
    <location>
        <begin position="470"/>
        <end position="520"/>
    </location>
</feature>
<protein>
    <submittedName>
        <fullName evidence="3">Uncharacterized protein</fullName>
    </submittedName>
</protein>